<evidence type="ECO:0008006" key="3">
    <source>
        <dbReference type="Google" id="ProtNLM"/>
    </source>
</evidence>
<name>A0ABV0ET99_9ENTE</name>
<keyword evidence="2" id="KW-1185">Reference proteome</keyword>
<accession>A0ABV0ET99</accession>
<organism evidence="1 2">
    <name type="scientific">Candidatus Enterococcus ferrettii</name>
    <dbReference type="NCBI Taxonomy" id="2815324"/>
    <lineage>
        <taxon>Bacteria</taxon>
        <taxon>Bacillati</taxon>
        <taxon>Bacillota</taxon>
        <taxon>Bacilli</taxon>
        <taxon>Lactobacillales</taxon>
        <taxon>Enterococcaceae</taxon>
        <taxon>Enterococcus</taxon>
    </lineage>
</organism>
<reference evidence="1 2" key="1">
    <citation type="submission" date="2024-02" db="EMBL/GenBank/DDBJ databases">
        <title>The Genome Sequence of Enterococcus sp. DIV0159.</title>
        <authorList>
            <person name="Earl A."/>
            <person name="Manson A."/>
            <person name="Gilmore M."/>
            <person name="Sanders J."/>
            <person name="Shea T."/>
            <person name="Howe W."/>
            <person name="Livny J."/>
            <person name="Cuomo C."/>
            <person name="Neafsey D."/>
            <person name="Birren B."/>
        </authorList>
    </citation>
    <scope>NUCLEOTIDE SEQUENCE [LARGE SCALE GENOMIC DNA]</scope>
    <source>
        <strain evidence="1 2">665A</strain>
    </source>
</reference>
<evidence type="ECO:0000313" key="1">
    <source>
        <dbReference type="EMBL" id="MEO1771872.1"/>
    </source>
</evidence>
<proteinExistence type="predicted"/>
<gene>
    <name evidence="1" type="ORF">JZO67_003854</name>
</gene>
<dbReference type="RefSeq" id="WP_207702602.1">
    <property type="nucleotide sequence ID" value="NZ_JAFREL020000003.1"/>
</dbReference>
<sequence>MALVHEFGIINDLSQVSYLEYAPEKYHCISVSDNHILPLLESLFLMRTYFNSLDRPEYGLAYYGTTLIPPESLSTFLDIILSFKSIKQQDDIIELSRKIIQAKKENKYMIHYGI</sequence>
<dbReference type="EMBL" id="JAFREL020000003">
    <property type="protein sequence ID" value="MEO1771872.1"/>
    <property type="molecule type" value="Genomic_DNA"/>
</dbReference>
<protein>
    <recommendedName>
        <fullName evidence="3">Short-chain dehydrogenase</fullName>
    </recommendedName>
</protein>
<evidence type="ECO:0000313" key="2">
    <source>
        <dbReference type="Proteomes" id="UP000664357"/>
    </source>
</evidence>
<dbReference type="Proteomes" id="UP000664357">
    <property type="component" value="Unassembled WGS sequence"/>
</dbReference>
<comment type="caution">
    <text evidence="1">The sequence shown here is derived from an EMBL/GenBank/DDBJ whole genome shotgun (WGS) entry which is preliminary data.</text>
</comment>